<evidence type="ECO:0000313" key="1">
    <source>
        <dbReference type="EMBL" id="RMZ94096.1"/>
    </source>
</evidence>
<reference evidence="1 2" key="1">
    <citation type="journal article" date="2018" name="Sci. Rep.">
        <title>Genomic signatures of local adaptation to the degree of environmental predictability in rotifers.</title>
        <authorList>
            <person name="Franch-Gras L."/>
            <person name="Hahn C."/>
            <person name="Garcia-Roger E.M."/>
            <person name="Carmona M.J."/>
            <person name="Serra M."/>
            <person name="Gomez A."/>
        </authorList>
    </citation>
    <scope>NUCLEOTIDE SEQUENCE [LARGE SCALE GENOMIC DNA]</scope>
    <source>
        <strain evidence="1">HYR1</strain>
    </source>
</reference>
<dbReference type="Proteomes" id="UP000276133">
    <property type="component" value="Unassembled WGS sequence"/>
</dbReference>
<dbReference type="AlphaFoldDB" id="A0A3M7P4U3"/>
<comment type="caution">
    <text evidence="1">The sequence shown here is derived from an EMBL/GenBank/DDBJ whole genome shotgun (WGS) entry which is preliminary data.</text>
</comment>
<accession>A0A3M7P4U3</accession>
<gene>
    <name evidence="1" type="ORF">BpHYR1_043443</name>
</gene>
<dbReference type="EMBL" id="REGN01013303">
    <property type="protein sequence ID" value="RMZ94096.1"/>
    <property type="molecule type" value="Genomic_DNA"/>
</dbReference>
<keyword evidence="2" id="KW-1185">Reference proteome</keyword>
<proteinExistence type="predicted"/>
<evidence type="ECO:0000313" key="2">
    <source>
        <dbReference type="Proteomes" id="UP000276133"/>
    </source>
</evidence>
<organism evidence="1 2">
    <name type="scientific">Brachionus plicatilis</name>
    <name type="common">Marine rotifer</name>
    <name type="synonym">Brachionus muelleri</name>
    <dbReference type="NCBI Taxonomy" id="10195"/>
    <lineage>
        <taxon>Eukaryota</taxon>
        <taxon>Metazoa</taxon>
        <taxon>Spiralia</taxon>
        <taxon>Gnathifera</taxon>
        <taxon>Rotifera</taxon>
        <taxon>Eurotatoria</taxon>
        <taxon>Monogononta</taxon>
        <taxon>Pseudotrocha</taxon>
        <taxon>Ploima</taxon>
        <taxon>Brachionidae</taxon>
        <taxon>Brachionus</taxon>
    </lineage>
</organism>
<protein>
    <submittedName>
        <fullName evidence="1">Uncharacterized protein</fullName>
    </submittedName>
</protein>
<sequence>MPMILLCRDISFFGFISLKNVEKEKNPLSIKLYLLCSILPFFDCHVTLNRTLIGSIYCQVVLNFDNSPINMIPTWNVSIQTVPFNENKNLKIFKCYELLLVRLQLKGIPVTDYIYLRTLPCSIASDVKKIKYHLKAKNS</sequence>
<name>A0A3M7P4U3_BRAPC</name>